<dbReference type="InterPro" id="IPR050469">
    <property type="entry name" value="Diguanylate_Cyclase"/>
</dbReference>
<evidence type="ECO:0000313" key="6">
    <source>
        <dbReference type="Proteomes" id="UP001595897"/>
    </source>
</evidence>
<reference evidence="6" key="1">
    <citation type="journal article" date="2019" name="Int. J. Syst. Evol. Microbiol.">
        <title>The Global Catalogue of Microorganisms (GCM) 10K type strain sequencing project: providing services to taxonomists for standard genome sequencing and annotation.</title>
        <authorList>
            <consortium name="The Broad Institute Genomics Platform"/>
            <consortium name="The Broad Institute Genome Sequencing Center for Infectious Disease"/>
            <person name="Wu L."/>
            <person name="Ma J."/>
        </authorList>
    </citation>
    <scope>NUCLEOTIDE SEQUENCE [LARGE SCALE GENOMIC DNA]</scope>
    <source>
        <strain evidence="6">KACC 12507</strain>
    </source>
</reference>
<dbReference type="InterPro" id="IPR048516">
    <property type="entry name" value="DGCcoil"/>
</dbReference>
<dbReference type="PROSITE" id="PS50887">
    <property type="entry name" value="GGDEF"/>
    <property type="match status" value="1"/>
</dbReference>
<dbReference type="PANTHER" id="PTHR45138:SF9">
    <property type="entry name" value="DIGUANYLATE CYCLASE DGCM-RELATED"/>
    <property type="match status" value="1"/>
</dbReference>
<feature type="domain" description="GGDEF" evidence="4">
    <location>
        <begin position="371"/>
        <end position="503"/>
    </location>
</feature>
<dbReference type="InterPro" id="IPR043128">
    <property type="entry name" value="Rev_trsase/Diguanyl_cyclase"/>
</dbReference>
<sequence>MSETTPKQQLMVARQYLDKLSIFITAMVDFFQGTSPSIDEELKHIKKLLSGKPDYDGASELSVKINAAMKKESKFMQQKNLDTLSQIQNSLKRINELDVVDPAVKEEVRQFIQSLAPEKNNTSSPVVQFEKALQLFRKALSNNVVMQSQADAQAQDALHAQITQELQELIAPYYANNKDDKTFAQLQQKLSSGLEHSELLECCLAMIRFVIKDVIKEASTANKLIHSIHKSLSKINVGIKSTIEKSKSRMKKRTAQNQAMQKQINAIETALSDSQRIEDLKREAQNYLSKMQSSLSASEADERAEQEKMIALLESMQKRLTELEQKAQGYRDKLFEQRINAMTDTLTKLPNRMAYEEKIAIAFEKAKREGGKLCMAILDIDHFKRINDKYGHSVGDKTLQIIATQIKKNLADTDFIARWGGEEFVALMPDADINDCLERLDAMREKIAQLPFMFKGNRVSVTLSIGLTDMVEHATIELAFEHCDELLFKAKEGGRNQIQFSPS</sequence>
<dbReference type="SMART" id="SM00267">
    <property type="entry name" value="GGDEF"/>
    <property type="match status" value="1"/>
</dbReference>
<comment type="caution">
    <text evidence="5">The sequence shown here is derived from an EMBL/GenBank/DDBJ whole genome shotgun (WGS) entry which is preliminary data.</text>
</comment>
<evidence type="ECO:0000256" key="3">
    <source>
        <dbReference type="SAM" id="Coils"/>
    </source>
</evidence>
<evidence type="ECO:0000313" key="5">
    <source>
        <dbReference type="EMBL" id="MFC4700043.1"/>
    </source>
</evidence>
<name>A0ABV9LWK5_9ALTE</name>
<dbReference type="EMBL" id="JBHSGU010000002">
    <property type="protein sequence ID" value="MFC4700043.1"/>
    <property type="molecule type" value="Genomic_DNA"/>
</dbReference>
<organism evidence="5 6">
    <name type="scientific">Glaciecola siphonariae</name>
    <dbReference type="NCBI Taxonomy" id="521012"/>
    <lineage>
        <taxon>Bacteria</taxon>
        <taxon>Pseudomonadati</taxon>
        <taxon>Pseudomonadota</taxon>
        <taxon>Gammaproteobacteria</taxon>
        <taxon>Alteromonadales</taxon>
        <taxon>Alteromonadaceae</taxon>
        <taxon>Glaciecola</taxon>
    </lineage>
</organism>
<evidence type="ECO:0000259" key="4">
    <source>
        <dbReference type="PROSITE" id="PS50887"/>
    </source>
</evidence>
<evidence type="ECO:0000256" key="2">
    <source>
        <dbReference type="ARBA" id="ARBA00034247"/>
    </source>
</evidence>
<keyword evidence="5" id="KW-0548">Nucleotidyltransferase</keyword>
<feature type="coiled-coil region" evidence="3">
    <location>
        <begin position="243"/>
        <end position="340"/>
    </location>
</feature>
<accession>A0ABV9LWK5</accession>
<dbReference type="Pfam" id="PF20975">
    <property type="entry name" value="DGCcoil"/>
    <property type="match status" value="1"/>
</dbReference>
<dbReference type="InterPro" id="IPR029787">
    <property type="entry name" value="Nucleotide_cyclase"/>
</dbReference>
<dbReference type="CDD" id="cd01949">
    <property type="entry name" value="GGDEF"/>
    <property type="match status" value="1"/>
</dbReference>
<keyword evidence="3" id="KW-0175">Coiled coil</keyword>
<gene>
    <name evidence="5" type="ORF">ACFO4O_07750</name>
</gene>
<dbReference type="NCBIfam" id="TIGR00254">
    <property type="entry name" value="GGDEF"/>
    <property type="match status" value="1"/>
</dbReference>
<dbReference type="Pfam" id="PF00990">
    <property type="entry name" value="GGDEF"/>
    <property type="match status" value="1"/>
</dbReference>
<dbReference type="Proteomes" id="UP001595897">
    <property type="component" value="Unassembled WGS sequence"/>
</dbReference>
<dbReference type="EC" id="2.7.7.65" evidence="1"/>
<evidence type="ECO:0000256" key="1">
    <source>
        <dbReference type="ARBA" id="ARBA00012528"/>
    </source>
</evidence>
<dbReference type="PANTHER" id="PTHR45138">
    <property type="entry name" value="REGULATORY COMPONENTS OF SENSORY TRANSDUCTION SYSTEM"/>
    <property type="match status" value="1"/>
</dbReference>
<dbReference type="GO" id="GO:0052621">
    <property type="term" value="F:diguanylate cyclase activity"/>
    <property type="evidence" value="ECO:0007669"/>
    <property type="project" value="UniProtKB-EC"/>
</dbReference>
<dbReference type="RefSeq" id="WP_382407117.1">
    <property type="nucleotide sequence ID" value="NZ_JBHSGU010000002.1"/>
</dbReference>
<keyword evidence="6" id="KW-1185">Reference proteome</keyword>
<dbReference type="Gene3D" id="3.30.70.270">
    <property type="match status" value="1"/>
</dbReference>
<protein>
    <recommendedName>
        <fullName evidence="1">diguanylate cyclase</fullName>
        <ecNumber evidence="1">2.7.7.65</ecNumber>
    </recommendedName>
</protein>
<dbReference type="SUPFAM" id="SSF55073">
    <property type="entry name" value="Nucleotide cyclase"/>
    <property type="match status" value="1"/>
</dbReference>
<comment type="catalytic activity">
    <reaction evidence="2">
        <text>2 GTP = 3',3'-c-di-GMP + 2 diphosphate</text>
        <dbReference type="Rhea" id="RHEA:24898"/>
        <dbReference type="ChEBI" id="CHEBI:33019"/>
        <dbReference type="ChEBI" id="CHEBI:37565"/>
        <dbReference type="ChEBI" id="CHEBI:58805"/>
        <dbReference type="EC" id="2.7.7.65"/>
    </reaction>
</comment>
<keyword evidence="5" id="KW-0808">Transferase</keyword>
<dbReference type="InterPro" id="IPR000160">
    <property type="entry name" value="GGDEF_dom"/>
</dbReference>
<proteinExistence type="predicted"/>